<evidence type="ECO:0000313" key="4">
    <source>
        <dbReference type="EMBL" id="KXP03445.1"/>
    </source>
</evidence>
<dbReference type="OrthoDB" id="5241618at2"/>
<reference evidence="4" key="3">
    <citation type="submission" date="2016-02" db="EMBL/GenBank/DDBJ databases">
        <authorList>
            <person name="Teng J.L."/>
            <person name="Yang Y."/>
            <person name="Huang Y."/>
            <person name="Guo F."/>
            <person name="Wei W."/>
            <person name="Chen J.H."/>
            <person name="Wong S.Y."/>
            <person name="Lau S.K."/>
            <person name="Woo P.C."/>
        </authorList>
    </citation>
    <scope>NUCLEOTIDE SEQUENCE</scope>
    <source>
        <strain evidence="4">JCM 15929</strain>
    </source>
</reference>
<dbReference type="CDD" id="cd07987">
    <property type="entry name" value="LPLAT_MGAT-like"/>
    <property type="match status" value="1"/>
</dbReference>
<dbReference type="PANTHER" id="PTHR22753:SF14">
    <property type="entry name" value="MONOACYLGLYCEROL_DIACYLGLYCEROL O-ACYLTRANSFERASE"/>
    <property type="match status" value="1"/>
</dbReference>
<evidence type="ECO:0000313" key="5">
    <source>
        <dbReference type="Proteomes" id="UP000070258"/>
    </source>
</evidence>
<dbReference type="GO" id="GO:0016746">
    <property type="term" value="F:acyltransferase activity"/>
    <property type="evidence" value="ECO:0007669"/>
    <property type="project" value="InterPro"/>
</dbReference>
<proteinExistence type="predicted"/>
<sequence>MTNPSGSQHAKVLQLPVSIDTAARSEGRERAQQRHPSALTGTPAPSAPRREATVHALNPDYLAAAQPAEPGPGWRERAVESVVDGAAFVRERLTGDYDIDPFGFDPHLTDAVFLPALRPMYDKWFRVDTTGAENLPREGGALLVANHSGVIPLDGLMSAVAVHDNHPDQRHLRLLAADLAFEYPFIGEVARKMGATVACNADAEALLTRGELVAVWPEGFKGIGKLYRDRYKLQRFGRGGFVTAAIRAQVPIIPVSIVGAEEIYPMLADVKPVARLLGLPYAPITPLFPWLGPLGMVPLPSKWHIEFGEPIATDRFTEADADDPMVVFELTDNVRETIQQSLYRILARRKNIFQDF</sequence>
<feature type="compositionally biased region" description="Basic and acidic residues" evidence="1">
    <location>
        <begin position="23"/>
        <end position="32"/>
    </location>
</feature>
<dbReference type="Proteomes" id="UP000070409">
    <property type="component" value="Unassembled WGS sequence"/>
</dbReference>
<organism evidence="4 5">
    <name type="scientific">Tsukamurella pseudospumae</name>
    <dbReference type="NCBI Taxonomy" id="239498"/>
    <lineage>
        <taxon>Bacteria</taxon>
        <taxon>Bacillati</taxon>
        <taxon>Actinomycetota</taxon>
        <taxon>Actinomycetes</taxon>
        <taxon>Mycobacteriales</taxon>
        <taxon>Tsukamurellaceae</taxon>
        <taxon>Tsukamurella</taxon>
    </lineage>
</organism>
<dbReference type="RefSeq" id="WP_068574232.1">
    <property type="nucleotide sequence ID" value="NZ_LSRE01000014.1"/>
</dbReference>
<evidence type="ECO:0000259" key="2">
    <source>
        <dbReference type="SMART" id="SM00563"/>
    </source>
</evidence>
<dbReference type="Proteomes" id="UP000070258">
    <property type="component" value="Unassembled WGS sequence"/>
</dbReference>
<accession>A0A137ZZ42</accession>
<dbReference type="GO" id="GO:0016020">
    <property type="term" value="C:membrane"/>
    <property type="evidence" value="ECO:0007669"/>
    <property type="project" value="TreeGrafter"/>
</dbReference>
<dbReference type="STRING" id="239498.AXK60_16610"/>
<protein>
    <recommendedName>
        <fullName evidence="2">Phospholipid/glycerol acyltransferase domain-containing protein</fullName>
    </recommendedName>
</protein>
<keyword evidence="6" id="KW-1185">Reference proteome</keyword>
<comment type="caution">
    <text evidence="4">The sequence shown here is derived from an EMBL/GenBank/DDBJ whole genome shotgun (WGS) entry which is preliminary data.</text>
</comment>
<evidence type="ECO:0000256" key="1">
    <source>
        <dbReference type="SAM" id="MobiDB-lite"/>
    </source>
</evidence>
<dbReference type="PANTHER" id="PTHR22753">
    <property type="entry name" value="TRANSMEMBRANE PROTEIN 68"/>
    <property type="match status" value="1"/>
</dbReference>
<dbReference type="SMART" id="SM00563">
    <property type="entry name" value="PlsC"/>
    <property type="match status" value="1"/>
</dbReference>
<feature type="region of interest" description="Disordered" evidence="1">
    <location>
        <begin position="1"/>
        <end position="50"/>
    </location>
</feature>
<feature type="domain" description="Phospholipid/glycerol acyltransferase" evidence="2">
    <location>
        <begin position="141"/>
        <end position="260"/>
    </location>
</feature>
<dbReference type="InterPro" id="IPR002123">
    <property type="entry name" value="Plipid/glycerol_acylTrfase"/>
</dbReference>
<evidence type="ECO:0000313" key="6">
    <source>
        <dbReference type="Proteomes" id="UP000070409"/>
    </source>
</evidence>
<evidence type="ECO:0000313" key="3">
    <source>
        <dbReference type="EMBL" id="KXO97973.1"/>
    </source>
</evidence>
<reference evidence="5" key="1">
    <citation type="submission" date="2016-02" db="EMBL/GenBank/DDBJ databases">
        <authorList>
            <person name="Wen L."/>
            <person name="He K."/>
            <person name="Yang H."/>
        </authorList>
    </citation>
    <scope>NUCLEOTIDE SEQUENCE [LARGE SCALE GENOMIC DNA]</scope>
    <source>
        <strain evidence="5">JCM 15929</strain>
    </source>
</reference>
<dbReference type="SUPFAM" id="SSF69593">
    <property type="entry name" value="Glycerol-3-phosphate (1)-acyltransferase"/>
    <property type="match status" value="1"/>
</dbReference>
<dbReference type="EMBL" id="LSRE01000014">
    <property type="protein sequence ID" value="KXO97973.1"/>
    <property type="molecule type" value="Genomic_DNA"/>
</dbReference>
<name>A0A137ZZ42_9ACTN</name>
<dbReference type="Pfam" id="PF01553">
    <property type="entry name" value="Acyltransferase"/>
    <property type="match status" value="1"/>
</dbReference>
<reference evidence="3 6" key="2">
    <citation type="submission" date="2016-02" db="EMBL/GenBank/DDBJ databases">
        <authorList>
            <person name="Teng J.L."/>
            <person name="Tang Y."/>
            <person name="Huang Y."/>
            <person name="Guo F."/>
            <person name="Wei W."/>
            <person name="Chen J.H."/>
            <person name="Wong S.Y."/>
            <person name="Lau S.K."/>
            <person name="Woo P.C."/>
        </authorList>
    </citation>
    <scope>NUCLEOTIDE SEQUENCE [LARGE SCALE GENOMIC DNA]</scope>
    <source>
        <strain evidence="3 6">JCM 13375</strain>
    </source>
</reference>
<gene>
    <name evidence="4" type="ORF">AXK60_16610</name>
    <name evidence="3" type="ORF">AXK61_20620</name>
</gene>
<dbReference type="AlphaFoldDB" id="A0A137ZZ42"/>
<dbReference type="EMBL" id="LSRF01000058">
    <property type="protein sequence ID" value="KXP03445.1"/>
    <property type="molecule type" value="Genomic_DNA"/>
</dbReference>